<sequence>MRLARRKSLPRLPNNLRELATLFDDGQLERFSCCEANFFRCCVQDSDGKTNIIFACTQLIHSVLLNDVNEIHADATFKVIPANMGYQLLVLHCMVQNYSIPIIYVLMESKTRRSYECIFQFVKNNLLPTLRPNIIITDYETALRDVLLSVFPGAQSVRCWFHHNQAVWRKVKKLGYLNHINNNDSALKALKLLMCLPLLLALSIENGFSLITAFAQNHGVHVETTISVLPKVGI</sequence>
<protein>
    <recommendedName>
        <fullName evidence="1">MULE transposase domain-containing protein</fullName>
    </recommendedName>
</protein>
<organism evidence="2 3">
    <name type="scientific">Acyrthosiphon pisum</name>
    <name type="common">Pea aphid</name>
    <dbReference type="NCBI Taxonomy" id="7029"/>
    <lineage>
        <taxon>Eukaryota</taxon>
        <taxon>Metazoa</taxon>
        <taxon>Ecdysozoa</taxon>
        <taxon>Arthropoda</taxon>
        <taxon>Hexapoda</taxon>
        <taxon>Insecta</taxon>
        <taxon>Pterygota</taxon>
        <taxon>Neoptera</taxon>
        <taxon>Paraneoptera</taxon>
        <taxon>Hemiptera</taxon>
        <taxon>Sternorrhyncha</taxon>
        <taxon>Aphidomorpha</taxon>
        <taxon>Aphidoidea</taxon>
        <taxon>Aphididae</taxon>
        <taxon>Macrosiphini</taxon>
        <taxon>Acyrthosiphon</taxon>
    </lineage>
</organism>
<dbReference type="OrthoDB" id="6606369at2759"/>
<name>A0A8R2JN26_ACYPI</name>
<dbReference type="KEGG" id="api:100574402"/>
<dbReference type="GeneID" id="100574402"/>
<dbReference type="EnsemblMetazoa" id="XM_029486430.1">
    <property type="protein sequence ID" value="XP_029342290.1"/>
    <property type="gene ID" value="LOC100574402"/>
</dbReference>
<dbReference type="AlphaFoldDB" id="A0A8R2JN26"/>
<dbReference type="InterPro" id="IPR018289">
    <property type="entry name" value="MULE_transposase_dom"/>
</dbReference>
<accession>A0A8R2JN26</accession>
<reference evidence="3" key="1">
    <citation type="submission" date="2010-06" db="EMBL/GenBank/DDBJ databases">
        <authorList>
            <person name="Jiang H."/>
            <person name="Abraham K."/>
            <person name="Ali S."/>
            <person name="Alsbrooks S.L."/>
            <person name="Anim B.N."/>
            <person name="Anosike U.S."/>
            <person name="Attaway T."/>
            <person name="Bandaranaike D.P."/>
            <person name="Battles P.K."/>
            <person name="Bell S.N."/>
            <person name="Bell A.V."/>
            <person name="Beltran B."/>
            <person name="Bickham C."/>
            <person name="Bustamante Y."/>
            <person name="Caleb T."/>
            <person name="Canada A."/>
            <person name="Cardenas V."/>
            <person name="Carter K."/>
            <person name="Chacko J."/>
            <person name="Chandrabose M.N."/>
            <person name="Chavez D."/>
            <person name="Chavez A."/>
            <person name="Chen L."/>
            <person name="Chu H.-S."/>
            <person name="Claassen K.J."/>
            <person name="Cockrell R."/>
            <person name="Collins M."/>
            <person name="Cooper J.A."/>
            <person name="Cree A."/>
            <person name="Curry S.M."/>
            <person name="Da Y."/>
            <person name="Dao M.D."/>
            <person name="Das B."/>
            <person name="Davila M.-L."/>
            <person name="Davy-Carroll L."/>
            <person name="Denson S."/>
            <person name="Dinh H."/>
            <person name="Ebong V.E."/>
            <person name="Edwards J.R."/>
            <person name="Egan A."/>
            <person name="El-Daye J."/>
            <person name="Escobedo L."/>
            <person name="Fernandez S."/>
            <person name="Fernando P.R."/>
            <person name="Flagg N."/>
            <person name="Forbes L.D."/>
            <person name="Fowler R.G."/>
            <person name="Fu Q."/>
            <person name="Gabisi R.A."/>
            <person name="Ganer J."/>
            <person name="Garbino Pronczuk A."/>
            <person name="Garcia R.M."/>
            <person name="Garner T."/>
            <person name="Garrett T.E."/>
            <person name="Gonzalez D.A."/>
            <person name="Hamid H."/>
            <person name="Hawkins E.S."/>
            <person name="Hirani K."/>
            <person name="Hogues M.E."/>
            <person name="Hollins B."/>
            <person name="Hsiao C.-H."/>
            <person name="Jabil R."/>
            <person name="James M.L."/>
            <person name="Jhangiani S.N."/>
            <person name="Johnson B."/>
            <person name="Johnson Q."/>
            <person name="Joshi V."/>
            <person name="Kalu J.B."/>
            <person name="Kam C."/>
            <person name="Kashfia A."/>
            <person name="Keebler J."/>
            <person name="Kisamo H."/>
            <person name="Kovar C.L."/>
            <person name="Lago L.A."/>
            <person name="Lai C.-Y."/>
            <person name="Laidlaw J."/>
            <person name="Lara F."/>
            <person name="Le T.-K."/>
            <person name="Lee S.L."/>
            <person name="Legall F.H."/>
            <person name="Lemon S.J."/>
            <person name="Lewis L.R."/>
            <person name="Li B."/>
            <person name="Liu Y."/>
            <person name="Liu Y.-S."/>
            <person name="Lopez J."/>
            <person name="Lozado R.J."/>
            <person name="Lu J."/>
            <person name="Madu R.C."/>
            <person name="Maheshwari M."/>
            <person name="Maheshwari R."/>
            <person name="Malloy K."/>
            <person name="Martinez E."/>
            <person name="Mathew T."/>
            <person name="Mercado I.C."/>
            <person name="Mercado C."/>
            <person name="Meyer B."/>
            <person name="Montgomery K."/>
            <person name="Morgan M.B."/>
            <person name="Munidasa M."/>
            <person name="Nazareth L.V."/>
            <person name="Nelson J."/>
            <person name="Ng B.M."/>
            <person name="Nguyen N.B."/>
            <person name="Nguyen P.Q."/>
            <person name="Nguyen T."/>
            <person name="Obregon M."/>
            <person name="Okwuonu G.O."/>
            <person name="Onwere C.G."/>
            <person name="Orozco G."/>
            <person name="Parra A."/>
            <person name="Patel S."/>
            <person name="Patil S."/>
            <person name="Perez A."/>
            <person name="Perez Y."/>
            <person name="Pham C."/>
            <person name="Primus E.L."/>
            <person name="Pu L.-L."/>
            <person name="Puazo M."/>
            <person name="Qin X."/>
            <person name="Quiroz J.B."/>
            <person name="Reese J."/>
            <person name="Richards S."/>
            <person name="Rives C.M."/>
            <person name="Robberts R."/>
            <person name="Ruiz S.J."/>
            <person name="Ruiz M.J."/>
            <person name="Santibanez J."/>
            <person name="Schneider B.W."/>
            <person name="Sisson I."/>
            <person name="Smith M."/>
            <person name="Sodergren E."/>
            <person name="Song X.-Z."/>
            <person name="Song B.B."/>
            <person name="Summersgill H."/>
            <person name="Thelus R."/>
            <person name="Thornton R.D."/>
            <person name="Trejos Z.Y."/>
            <person name="Usmani K."/>
            <person name="Vattathil S."/>
            <person name="Villasana D."/>
            <person name="Walker D.L."/>
            <person name="Wang S."/>
            <person name="Wang K."/>
            <person name="White C.S."/>
            <person name="Williams A.C."/>
            <person name="Williamson J."/>
            <person name="Wilson K."/>
            <person name="Woghiren I.O."/>
            <person name="Woodworth J.R."/>
            <person name="Worley K.C."/>
            <person name="Wright R.A."/>
            <person name="Wu W."/>
            <person name="Young L."/>
            <person name="Zhang L."/>
            <person name="Zhang J."/>
            <person name="Zhu Y."/>
            <person name="Muzny D.M."/>
            <person name="Weinstock G."/>
            <person name="Gibbs R.A."/>
        </authorList>
    </citation>
    <scope>NUCLEOTIDE SEQUENCE [LARGE SCALE GENOMIC DNA]</scope>
    <source>
        <strain evidence="3">LSR1</strain>
    </source>
</reference>
<dbReference type="RefSeq" id="XP_029342290.1">
    <property type="nucleotide sequence ID" value="XM_029486430.1"/>
</dbReference>
<feature type="domain" description="MULE transposase" evidence="1">
    <location>
        <begin position="72"/>
        <end position="165"/>
    </location>
</feature>
<keyword evidence="3" id="KW-1185">Reference proteome</keyword>
<dbReference type="Pfam" id="PF10551">
    <property type="entry name" value="MULE"/>
    <property type="match status" value="1"/>
</dbReference>
<evidence type="ECO:0000313" key="3">
    <source>
        <dbReference type="Proteomes" id="UP000007819"/>
    </source>
</evidence>
<reference evidence="2" key="2">
    <citation type="submission" date="2022-06" db="UniProtKB">
        <authorList>
            <consortium name="EnsemblMetazoa"/>
        </authorList>
    </citation>
    <scope>IDENTIFICATION</scope>
</reference>
<proteinExistence type="predicted"/>
<dbReference type="Proteomes" id="UP000007819">
    <property type="component" value="Chromosome A1"/>
</dbReference>
<evidence type="ECO:0000313" key="2">
    <source>
        <dbReference type="EnsemblMetazoa" id="XP_029342290.1"/>
    </source>
</evidence>
<evidence type="ECO:0000259" key="1">
    <source>
        <dbReference type="Pfam" id="PF10551"/>
    </source>
</evidence>